<proteinExistence type="predicted"/>
<keyword evidence="4" id="KW-1185">Reference proteome</keyword>
<organism evidence="3 4">
    <name type="scientific">Paramicrosporidium saccamoebae</name>
    <dbReference type="NCBI Taxonomy" id="1246581"/>
    <lineage>
        <taxon>Eukaryota</taxon>
        <taxon>Fungi</taxon>
        <taxon>Fungi incertae sedis</taxon>
        <taxon>Cryptomycota</taxon>
        <taxon>Cryptomycota incertae sedis</taxon>
        <taxon>Paramicrosporidium</taxon>
    </lineage>
</organism>
<comment type="caution">
    <text evidence="3">The sequence shown here is derived from an EMBL/GenBank/DDBJ whole genome shotgun (WGS) entry which is preliminary data.</text>
</comment>
<dbReference type="GO" id="GO:0005829">
    <property type="term" value="C:cytosol"/>
    <property type="evidence" value="ECO:0007669"/>
    <property type="project" value="TreeGrafter"/>
</dbReference>
<gene>
    <name evidence="3" type="ORF">PSACC_01684</name>
</gene>
<dbReference type="GO" id="GO:0005634">
    <property type="term" value="C:nucleus"/>
    <property type="evidence" value="ECO:0007669"/>
    <property type="project" value="TreeGrafter"/>
</dbReference>
<reference evidence="3 4" key="1">
    <citation type="submission" date="2016-10" db="EMBL/GenBank/DDBJ databases">
        <title>The genome of Paramicrosporidium saccamoebae is the missing link in understanding Cryptomycota and Microsporidia evolution.</title>
        <authorList>
            <person name="Quandt C.A."/>
            <person name="Beaudet D."/>
            <person name="Corsaro D."/>
            <person name="Michel R."/>
            <person name="Corradi N."/>
            <person name="James T."/>
        </authorList>
    </citation>
    <scope>NUCLEOTIDE SEQUENCE [LARGE SCALE GENOMIC DNA]</scope>
    <source>
        <strain evidence="3 4">KSL3</strain>
    </source>
</reference>
<dbReference type="Pfam" id="PF10075">
    <property type="entry name" value="CSN8_PSD8_EIF3K"/>
    <property type="match status" value="1"/>
</dbReference>
<dbReference type="PANTHER" id="PTHR12387:SF0">
    <property type="entry name" value="26S PROTEASOME NON-ATPASE REGULATORY SUBUNIT 8"/>
    <property type="match status" value="1"/>
</dbReference>
<accession>A0A2H9TLK7</accession>
<keyword evidence="1 3" id="KW-0647">Proteasome</keyword>
<dbReference type="GO" id="GO:0043161">
    <property type="term" value="P:proteasome-mediated ubiquitin-dependent protein catabolic process"/>
    <property type="evidence" value="ECO:0007669"/>
    <property type="project" value="TreeGrafter"/>
</dbReference>
<name>A0A2H9TLK7_9FUNG</name>
<feature type="domain" description="CSN8/PSMD8/EIF3K" evidence="2">
    <location>
        <begin position="55"/>
        <end position="183"/>
    </location>
</feature>
<dbReference type="GO" id="GO:0008541">
    <property type="term" value="C:proteasome regulatory particle, lid subcomplex"/>
    <property type="evidence" value="ECO:0007669"/>
    <property type="project" value="TreeGrafter"/>
</dbReference>
<dbReference type="Gene3D" id="1.25.40.990">
    <property type="match status" value="1"/>
</dbReference>
<evidence type="ECO:0000259" key="2">
    <source>
        <dbReference type="Pfam" id="PF10075"/>
    </source>
</evidence>
<evidence type="ECO:0000313" key="4">
    <source>
        <dbReference type="Proteomes" id="UP000240830"/>
    </source>
</evidence>
<sequence>MSSVPVIPKILSVGDIMEMGAYWSIHARDEPAFERYLALLTSMSHLPPSPRTPILLGLRLLHLLLTNPPHYHTTLARISTTHQAVQFVVQLEQCLGEGTYQRLVVAREQVPVEEYKWFVDELLEKVRGELAVGLEKSFKELTIASAAALLLLNESQVPQLVEFAKKRGWDVQGDKILFPPHKVSIAEETSSKWMISNALNYATALEQIV</sequence>
<dbReference type="Proteomes" id="UP000240830">
    <property type="component" value="Unassembled WGS sequence"/>
</dbReference>
<dbReference type="InterPro" id="IPR033464">
    <property type="entry name" value="CSN8_PSD8_EIF3K"/>
</dbReference>
<protein>
    <submittedName>
        <fullName evidence="3">Putative 26S proteasome non-atpase regulatory subunit 8</fullName>
    </submittedName>
</protein>
<dbReference type="OrthoDB" id="8775810at2759"/>
<dbReference type="InterPro" id="IPR006746">
    <property type="entry name" value="26S_Psome_Rpn12"/>
</dbReference>
<dbReference type="PANTHER" id="PTHR12387">
    <property type="entry name" value="26S PROTEASOME NON-ATPASE REGULATORY SUBUNIT 8"/>
    <property type="match status" value="1"/>
</dbReference>
<dbReference type="STRING" id="1246581.A0A2H9TLK7"/>
<evidence type="ECO:0000313" key="3">
    <source>
        <dbReference type="EMBL" id="PJF18530.1"/>
    </source>
</evidence>
<dbReference type="AlphaFoldDB" id="A0A2H9TLK7"/>
<evidence type="ECO:0000256" key="1">
    <source>
        <dbReference type="ARBA" id="ARBA00022942"/>
    </source>
</evidence>
<dbReference type="EMBL" id="MTSL01000117">
    <property type="protein sequence ID" value="PJF18530.1"/>
    <property type="molecule type" value="Genomic_DNA"/>
</dbReference>